<dbReference type="HOGENOM" id="CLU_075749_0_0_3"/>
<dbReference type="Pfam" id="PF19247">
    <property type="entry name" value="DUF5895"/>
    <property type="match status" value="1"/>
</dbReference>
<feature type="domain" description="DUF5895" evidence="2">
    <location>
        <begin position="8"/>
        <end position="158"/>
    </location>
</feature>
<organism evidence="3 4">
    <name type="scientific">Chamaesiphon minutus (strain ATCC 27169 / PCC 6605)</name>
    <dbReference type="NCBI Taxonomy" id="1173020"/>
    <lineage>
        <taxon>Bacteria</taxon>
        <taxon>Bacillati</taxon>
        <taxon>Cyanobacteriota</taxon>
        <taxon>Cyanophyceae</taxon>
        <taxon>Gomontiellales</taxon>
        <taxon>Chamaesiphonaceae</taxon>
        <taxon>Chamaesiphon</taxon>
    </lineage>
</organism>
<dbReference type="InterPro" id="IPR045414">
    <property type="entry name" value="DUF5895"/>
</dbReference>
<accession>K9US57</accession>
<keyword evidence="3" id="KW-0614">Plasmid</keyword>
<feature type="region of interest" description="Disordered" evidence="1">
    <location>
        <begin position="287"/>
        <end position="344"/>
    </location>
</feature>
<sequence>MTTTTSRYLTDALPATDFSYPYAQALRGENPAQCGYFVPLSQAEKAGWKNLEGTEMTEYAYNSGQTEVGILLQKPRMILTPICQLGAFDRQASQTEETLVVLGEWDRAKHSNDPNAGNFQIFLVMFMDANKQPLHDIPLRLFAKGSHQATLSIEWQKFCTSVARCQAEANKTLFRPKNEVFNALCIFAPIIVRKSVGDKVKSPACYIDGYVHPTVLNWQDFYMGTDERLADAIIDILNPRSRSLLSPPTAGTIMLAPAPEPDPQILQPTPAVVTAAIPPEDNSNAIDVASSPVAEESAPAPTIPTTPVVTKTKPAPAPEYIDPPEFEDDDEFEDDKVPEDEIPF</sequence>
<keyword evidence="4" id="KW-1185">Reference proteome</keyword>
<protein>
    <recommendedName>
        <fullName evidence="2">DUF5895 domain-containing protein</fullName>
    </recommendedName>
</protein>
<evidence type="ECO:0000313" key="3">
    <source>
        <dbReference type="EMBL" id="AFY97104.1"/>
    </source>
</evidence>
<feature type="compositionally biased region" description="Acidic residues" evidence="1">
    <location>
        <begin position="322"/>
        <end position="344"/>
    </location>
</feature>
<dbReference type="eggNOG" id="COG3170">
    <property type="taxonomic scope" value="Bacteria"/>
</dbReference>
<evidence type="ECO:0000256" key="1">
    <source>
        <dbReference type="SAM" id="MobiDB-lite"/>
    </source>
</evidence>
<evidence type="ECO:0000259" key="2">
    <source>
        <dbReference type="Pfam" id="PF19247"/>
    </source>
</evidence>
<gene>
    <name evidence="3" type="ORF">Cha6605_6278</name>
</gene>
<dbReference type="EMBL" id="CP003601">
    <property type="protein sequence ID" value="AFY97104.1"/>
    <property type="molecule type" value="Genomic_DNA"/>
</dbReference>
<evidence type="ECO:0000313" key="4">
    <source>
        <dbReference type="Proteomes" id="UP000010366"/>
    </source>
</evidence>
<dbReference type="RefSeq" id="WP_015328989.1">
    <property type="nucleotide sequence ID" value="NC_020053.1"/>
</dbReference>
<dbReference type="KEGG" id="cmp:Cha6605_6278"/>
<reference evidence="3 4" key="1">
    <citation type="submission" date="2012-05" db="EMBL/GenBank/DDBJ databases">
        <title>Noncontiguous Finished plasmid 1 of genome of Chamaesiphon sp. PCC 6605.</title>
        <authorList>
            <consortium name="US DOE Joint Genome Institute"/>
            <person name="Gugger M."/>
            <person name="Coursin T."/>
            <person name="Rippka R."/>
            <person name="Tandeau De Marsac N."/>
            <person name="Huntemann M."/>
            <person name="Wei C.-L."/>
            <person name="Han J."/>
            <person name="Detter J.C."/>
            <person name="Han C."/>
            <person name="Tapia R."/>
            <person name="Chen A."/>
            <person name="Kyrpides N."/>
            <person name="Mavromatis K."/>
            <person name="Markowitz V."/>
            <person name="Szeto E."/>
            <person name="Ivanova N."/>
            <person name="Pagani I."/>
            <person name="Pati A."/>
            <person name="Goodwin L."/>
            <person name="Nordberg H.P."/>
            <person name="Cantor M.N."/>
            <person name="Hua S.X."/>
            <person name="Woyke T."/>
            <person name="Kerfeld C.A."/>
        </authorList>
    </citation>
    <scope>NUCLEOTIDE SEQUENCE [LARGE SCALE GENOMIC DNA]</scope>
    <source>
        <strain evidence="4">ATCC 27169 / PCC 6605</strain>
        <plasmid evidence="4">Plasmid pCHA6605.01</plasmid>
    </source>
</reference>
<proteinExistence type="predicted"/>
<dbReference type="Proteomes" id="UP000010366">
    <property type="component" value="Plasmid pCHA6605.01"/>
</dbReference>
<geneLocation type="plasmid" evidence="3 4">
    <name>pCHA6605.01</name>
</geneLocation>
<dbReference type="AlphaFoldDB" id="K9US57"/>
<feature type="compositionally biased region" description="Low complexity" evidence="1">
    <location>
        <begin position="288"/>
        <end position="320"/>
    </location>
</feature>
<name>K9US57_CHAP6</name>